<dbReference type="GO" id="GO:0005737">
    <property type="term" value="C:cytoplasm"/>
    <property type="evidence" value="ECO:0007669"/>
    <property type="project" value="EnsemblMetazoa"/>
</dbReference>
<feature type="region of interest" description="Disordered" evidence="1">
    <location>
        <begin position="1"/>
        <end position="25"/>
    </location>
</feature>
<protein>
    <submittedName>
        <fullName evidence="3">CRE-HLH-10 protein</fullName>
    </submittedName>
</protein>
<evidence type="ECO:0000259" key="2">
    <source>
        <dbReference type="PROSITE" id="PS50888"/>
    </source>
</evidence>
<dbReference type="InterPro" id="IPR011598">
    <property type="entry name" value="bHLH_dom"/>
</dbReference>
<dbReference type="FunCoup" id="E3MD89">
    <property type="interactions" value="47"/>
</dbReference>
<dbReference type="EMBL" id="DS268436">
    <property type="protein sequence ID" value="EFO98931.1"/>
    <property type="molecule type" value="Genomic_DNA"/>
</dbReference>
<dbReference type="SMART" id="SM00353">
    <property type="entry name" value="HLH"/>
    <property type="match status" value="1"/>
</dbReference>
<dbReference type="GO" id="GO:0005634">
    <property type="term" value="C:nucleus"/>
    <property type="evidence" value="ECO:0007669"/>
    <property type="project" value="EnsemblMetazoa"/>
</dbReference>
<name>E3MD89_CAERE</name>
<gene>
    <name evidence="3" type="primary">Cre-hlh-10</name>
    <name evidence="3" type="ORF">CRE_19710</name>
</gene>
<dbReference type="STRING" id="31234.E3MD89"/>
<dbReference type="GO" id="GO:0000981">
    <property type="term" value="F:DNA-binding transcription factor activity, RNA polymerase II-specific"/>
    <property type="evidence" value="ECO:0007669"/>
    <property type="project" value="TreeGrafter"/>
</dbReference>
<reference evidence="3" key="1">
    <citation type="submission" date="2007-07" db="EMBL/GenBank/DDBJ databases">
        <title>PCAP assembly of the Caenorhabditis remanei genome.</title>
        <authorList>
            <consortium name="The Caenorhabditis remanei Sequencing Consortium"/>
            <person name="Wilson R.K."/>
        </authorList>
    </citation>
    <scope>NUCLEOTIDE SEQUENCE [LARGE SCALE GENOMIC DNA]</scope>
    <source>
        <strain evidence="3">PB4641</strain>
    </source>
</reference>
<dbReference type="GO" id="GO:0003714">
    <property type="term" value="F:transcription corepressor activity"/>
    <property type="evidence" value="ECO:0007669"/>
    <property type="project" value="EnsemblMetazoa"/>
</dbReference>
<dbReference type="eggNOG" id="KOG4029">
    <property type="taxonomic scope" value="Eukaryota"/>
</dbReference>
<feature type="domain" description="BHLH" evidence="2">
    <location>
        <begin position="130"/>
        <end position="181"/>
    </location>
</feature>
<sequence length="211" mass="23746">MESSSTATAHQEAEEPLDLSLGNHGNSAMVDEQQQQYVVQFFDSLAKMVQQNLMAAMIQNLIESSSSSAATASTNQILEEPPEIQIDGKENMISVKNRIEENESTPSPTHDRRRTSTGKLDRRMVGKVTSRRVEANARERNRVQQLSRMFDELRVILPVEAEMKISKLSTLKVASAYIGYLGAIMKDDAVEEEQFRKKLLEETESAKTLRK</sequence>
<evidence type="ECO:0000313" key="3">
    <source>
        <dbReference type="EMBL" id="EFO98931.1"/>
    </source>
</evidence>
<dbReference type="PANTHER" id="PTHR23349">
    <property type="entry name" value="BASIC HELIX-LOOP-HELIX TRANSCRIPTION FACTOR, TWIST"/>
    <property type="match status" value="1"/>
</dbReference>
<organism evidence="4">
    <name type="scientific">Caenorhabditis remanei</name>
    <name type="common">Caenorhabditis vulgaris</name>
    <dbReference type="NCBI Taxonomy" id="31234"/>
    <lineage>
        <taxon>Eukaryota</taxon>
        <taxon>Metazoa</taxon>
        <taxon>Ecdysozoa</taxon>
        <taxon>Nematoda</taxon>
        <taxon>Chromadorea</taxon>
        <taxon>Rhabditida</taxon>
        <taxon>Rhabditina</taxon>
        <taxon>Rhabditomorpha</taxon>
        <taxon>Rhabditoidea</taxon>
        <taxon>Rhabditidae</taxon>
        <taxon>Peloderinae</taxon>
        <taxon>Caenorhabditis</taxon>
    </lineage>
</organism>
<dbReference type="GO" id="GO:0000122">
    <property type="term" value="P:negative regulation of transcription by RNA polymerase II"/>
    <property type="evidence" value="ECO:0007669"/>
    <property type="project" value="EnsemblMetazoa"/>
</dbReference>
<dbReference type="Pfam" id="PF00010">
    <property type="entry name" value="HLH"/>
    <property type="match status" value="1"/>
</dbReference>
<dbReference type="GO" id="GO:0032502">
    <property type="term" value="P:developmental process"/>
    <property type="evidence" value="ECO:0007669"/>
    <property type="project" value="TreeGrafter"/>
</dbReference>
<proteinExistence type="predicted"/>
<dbReference type="InParanoid" id="E3MD89"/>
<dbReference type="PANTHER" id="PTHR23349:SF109">
    <property type="entry name" value="HELIX-LOOP-HELIX PROTEIN 10"/>
    <property type="match status" value="1"/>
</dbReference>
<dbReference type="AlphaFoldDB" id="E3MD89"/>
<feature type="region of interest" description="Disordered" evidence="1">
    <location>
        <begin position="99"/>
        <end position="121"/>
    </location>
</feature>
<evidence type="ECO:0000256" key="1">
    <source>
        <dbReference type="SAM" id="MobiDB-lite"/>
    </source>
</evidence>
<evidence type="ECO:0000313" key="4">
    <source>
        <dbReference type="Proteomes" id="UP000008281"/>
    </source>
</evidence>
<dbReference type="PROSITE" id="PS50888">
    <property type="entry name" value="BHLH"/>
    <property type="match status" value="1"/>
</dbReference>
<dbReference type="Gene3D" id="4.10.280.10">
    <property type="entry name" value="Helix-loop-helix DNA-binding domain"/>
    <property type="match status" value="1"/>
</dbReference>
<dbReference type="Proteomes" id="UP000008281">
    <property type="component" value="Unassembled WGS sequence"/>
</dbReference>
<accession>E3MD89</accession>
<dbReference type="InterPro" id="IPR036638">
    <property type="entry name" value="HLH_DNA-bd_sf"/>
</dbReference>
<dbReference type="InterPro" id="IPR050283">
    <property type="entry name" value="E-box_TF_Regulators"/>
</dbReference>
<keyword evidence="4" id="KW-1185">Reference proteome</keyword>
<dbReference type="GO" id="GO:0000977">
    <property type="term" value="F:RNA polymerase II transcription regulatory region sequence-specific DNA binding"/>
    <property type="evidence" value="ECO:0007669"/>
    <property type="project" value="TreeGrafter"/>
</dbReference>
<dbReference type="OMA" id="IDRRMVG"/>
<dbReference type="OrthoDB" id="6106870at2759"/>
<dbReference type="SUPFAM" id="SSF47459">
    <property type="entry name" value="HLH, helix-loop-helix DNA-binding domain"/>
    <property type="match status" value="1"/>
</dbReference>
<dbReference type="HOGENOM" id="CLU_089752_0_0_1"/>
<dbReference type="GO" id="GO:0046982">
    <property type="term" value="F:protein heterodimerization activity"/>
    <property type="evidence" value="ECO:0007669"/>
    <property type="project" value="EnsemblMetazoa"/>
</dbReference>